<reference evidence="2 3" key="1">
    <citation type="journal article" date="2015" name="Genome Announc.">
        <title>Complete Genome Sequence of Cupriavidus basilensis 4G11, Isolated from the Oak Ridge Field Research Center Site.</title>
        <authorList>
            <person name="Ray J."/>
            <person name="Waters R.J."/>
            <person name="Skerker J.M."/>
            <person name="Kuehl J.V."/>
            <person name="Price M.N."/>
            <person name="Huang J."/>
            <person name="Chakraborty R."/>
            <person name="Arkin A.P."/>
            <person name="Deutschbauer A."/>
        </authorList>
    </citation>
    <scope>NUCLEOTIDE SEQUENCE [LARGE SCALE GENOMIC DNA]</scope>
    <source>
        <strain evidence="2">4G11</strain>
    </source>
</reference>
<dbReference type="AlphaFoldDB" id="A0A0C4YTI7"/>
<feature type="region of interest" description="Disordered" evidence="1">
    <location>
        <begin position="1"/>
        <end position="45"/>
    </location>
</feature>
<dbReference type="KEGG" id="cbw:RR42_s2384"/>
<organism evidence="2 3">
    <name type="scientific">Cupriavidus basilensis</name>
    <dbReference type="NCBI Taxonomy" id="68895"/>
    <lineage>
        <taxon>Bacteria</taxon>
        <taxon>Pseudomonadati</taxon>
        <taxon>Pseudomonadota</taxon>
        <taxon>Betaproteobacteria</taxon>
        <taxon>Burkholderiales</taxon>
        <taxon>Burkholderiaceae</taxon>
        <taxon>Cupriavidus</taxon>
    </lineage>
</organism>
<proteinExistence type="predicted"/>
<dbReference type="STRING" id="68895.RR42_s2384"/>
<name>A0A0C4YTI7_9BURK</name>
<feature type="compositionally biased region" description="Gly residues" evidence="1">
    <location>
        <begin position="1"/>
        <end position="11"/>
    </location>
</feature>
<keyword evidence="3" id="KW-1185">Reference proteome</keyword>
<protein>
    <submittedName>
        <fullName evidence="2">Uncharacterized protein</fullName>
    </submittedName>
</protein>
<gene>
    <name evidence="2" type="ORF">RR42_s2384</name>
</gene>
<dbReference type="Proteomes" id="UP000031843">
    <property type="component" value="Chromosome secondary"/>
</dbReference>
<accession>A0A0C4YTI7</accession>
<sequence>MVFQRAGGGRGRAAMINNGPQVSRPTPSCLGKSGKAWPNRHGFGL</sequence>
<evidence type="ECO:0000313" key="2">
    <source>
        <dbReference type="EMBL" id="AJG23966.1"/>
    </source>
</evidence>
<dbReference type="EMBL" id="CP010537">
    <property type="protein sequence ID" value="AJG23966.1"/>
    <property type="molecule type" value="Genomic_DNA"/>
</dbReference>
<evidence type="ECO:0000256" key="1">
    <source>
        <dbReference type="SAM" id="MobiDB-lite"/>
    </source>
</evidence>
<evidence type="ECO:0000313" key="3">
    <source>
        <dbReference type="Proteomes" id="UP000031843"/>
    </source>
</evidence>